<comment type="caution">
    <text evidence="9">The sequence shown here is derived from an EMBL/GenBank/DDBJ whole genome shotgun (WGS) entry which is preliminary data.</text>
</comment>
<dbReference type="GO" id="GO:0016020">
    <property type="term" value="C:membrane"/>
    <property type="evidence" value="ECO:0007669"/>
    <property type="project" value="UniProtKB-SubCell"/>
</dbReference>
<dbReference type="VEuPathDB" id="FungiDB:C5L36_0C01840"/>
<keyword evidence="5 7" id="KW-0472">Membrane</keyword>
<dbReference type="Gene3D" id="1.20.1250.20">
    <property type="entry name" value="MFS general substrate transporter like domains"/>
    <property type="match status" value="1"/>
</dbReference>
<evidence type="ECO:0000313" key="10">
    <source>
        <dbReference type="Proteomes" id="UP000029867"/>
    </source>
</evidence>
<feature type="non-terminal residue" evidence="9">
    <location>
        <position position="413"/>
    </location>
</feature>
<dbReference type="FunFam" id="1.20.1250.20:FF:000065">
    <property type="entry name" value="Putative MFS pantothenate transporter"/>
    <property type="match status" value="1"/>
</dbReference>
<feature type="transmembrane region" description="Helical" evidence="7">
    <location>
        <begin position="370"/>
        <end position="390"/>
    </location>
</feature>
<evidence type="ECO:0000256" key="4">
    <source>
        <dbReference type="ARBA" id="ARBA00022989"/>
    </source>
</evidence>
<dbReference type="GO" id="GO:0022857">
    <property type="term" value="F:transmembrane transporter activity"/>
    <property type="evidence" value="ECO:0007669"/>
    <property type="project" value="InterPro"/>
</dbReference>
<name>A0A099NUP8_PICKU</name>
<organism evidence="9 10">
    <name type="scientific">Pichia kudriavzevii</name>
    <name type="common">Yeast</name>
    <name type="synonym">Issatchenkia orientalis</name>
    <dbReference type="NCBI Taxonomy" id="4909"/>
    <lineage>
        <taxon>Eukaryota</taxon>
        <taxon>Fungi</taxon>
        <taxon>Dikarya</taxon>
        <taxon>Ascomycota</taxon>
        <taxon>Saccharomycotina</taxon>
        <taxon>Pichiomycetes</taxon>
        <taxon>Pichiales</taxon>
        <taxon>Pichiaceae</taxon>
        <taxon>Pichia</taxon>
    </lineage>
</organism>
<dbReference type="InterPro" id="IPR020846">
    <property type="entry name" value="MFS_dom"/>
</dbReference>
<gene>
    <name evidence="9" type="ORF">JL09_g5224</name>
</gene>
<dbReference type="HOGENOM" id="CLU_001265_4_0_1"/>
<evidence type="ECO:0000259" key="8">
    <source>
        <dbReference type="PROSITE" id="PS50850"/>
    </source>
</evidence>
<dbReference type="Proteomes" id="UP000029867">
    <property type="component" value="Unassembled WGS sequence"/>
</dbReference>
<comment type="subcellular location">
    <subcellularLocation>
        <location evidence="1">Membrane</location>
        <topology evidence="1">Multi-pass membrane protein</topology>
    </subcellularLocation>
</comment>
<evidence type="ECO:0000256" key="7">
    <source>
        <dbReference type="SAM" id="Phobius"/>
    </source>
</evidence>
<accession>A0A099NUP8</accession>
<evidence type="ECO:0000256" key="3">
    <source>
        <dbReference type="ARBA" id="ARBA00022692"/>
    </source>
</evidence>
<comment type="similarity">
    <text evidence="6">Belongs to the major facilitator superfamily. Allantoate permease family.</text>
</comment>
<evidence type="ECO:0000256" key="6">
    <source>
        <dbReference type="ARBA" id="ARBA00037968"/>
    </source>
</evidence>
<evidence type="ECO:0000256" key="2">
    <source>
        <dbReference type="ARBA" id="ARBA00022448"/>
    </source>
</evidence>
<dbReference type="AlphaFoldDB" id="A0A099NUP8"/>
<evidence type="ECO:0000256" key="5">
    <source>
        <dbReference type="ARBA" id="ARBA00023136"/>
    </source>
</evidence>
<dbReference type="eggNOG" id="KOG2533">
    <property type="taxonomic scope" value="Eukaryota"/>
</dbReference>
<feature type="transmembrane region" description="Helical" evidence="7">
    <location>
        <begin position="142"/>
        <end position="161"/>
    </location>
</feature>
<sequence length="413" mass="47949">MFRKDNAKEFFWQFFKIDKKESFREDYIDQTIDRERKPIKVSKWDNINFLKAFDWYPSHYSAYERKFLMKVDICVFFFLCASFYTKYLDNTNVGSAYVSGLKDDLNLKGNELNYFNTCYTVGYAVFQIPISLLITKPQFSRHLLLVCELAWGMMTLANAYVRSAKEMYVVRFFVGVFEACSFPATYVILSSFLTDEELFKRAGVYGAFATAGSASSGALQTRARENLNGVYGLKGWQWQFIIDAIMTFGIFLYGFLLFPGIPPACKKFGFFSEDDMIFARNRLKNKVAIPDKFTLKTLKETLGTWQIYFGTLLWTLHHQCWYSNGALLYMKSRPEYFTTSMVTNWNSYMYCVGIPAAIFISPLTRYYGKFFTVNFVFAIAYYCAIVLIVWDVSQSMILSAFFMSMLYSSGLAQ</sequence>
<dbReference type="PROSITE" id="PS50850">
    <property type="entry name" value="MFS"/>
    <property type="match status" value="1"/>
</dbReference>
<dbReference type="Pfam" id="PF07690">
    <property type="entry name" value="MFS_1"/>
    <property type="match status" value="1"/>
</dbReference>
<feature type="transmembrane region" description="Helical" evidence="7">
    <location>
        <begin position="345"/>
        <end position="363"/>
    </location>
</feature>
<proteinExistence type="inferred from homology"/>
<dbReference type="PANTHER" id="PTHR43791:SF15">
    <property type="entry name" value="TRANSPORTER SEO1-RELATED"/>
    <property type="match status" value="1"/>
</dbReference>
<keyword evidence="4 7" id="KW-1133">Transmembrane helix</keyword>
<dbReference type="SUPFAM" id="SSF103473">
    <property type="entry name" value="MFS general substrate transporter"/>
    <property type="match status" value="1"/>
</dbReference>
<feature type="transmembrane region" description="Helical" evidence="7">
    <location>
        <begin position="240"/>
        <end position="261"/>
    </location>
</feature>
<reference evidence="10" key="1">
    <citation type="journal article" date="2014" name="Microb. Cell Fact.">
        <title>Exploiting Issatchenkia orientalis SD108 for succinic acid production.</title>
        <authorList>
            <person name="Xiao H."/>
            <person name="Shao Z."/>
            <person name="Jiang Y."/>
            <person name="Dole S."/>
            <person name="Zhao H."/>
        </authorList>
    </citation>
    <scope>NUCLEOTIDE SEQUENCE [LARGE SCALE GENOMIC DNA]</scope>
    <source>
        <strain evidence="10">SD108</strain>
    </source>
</reference>
<evidence type="ECO:0000256" key="1">
    <source>
        <dbReference type="ARBA" id="ARBA00004141"/>
    </source>
</evidence>
<dbReference type="PANTHER" id="PTHR43791">
    <property type="entry name" value="PERMEASE-RELATED"/>
    <property type="match status" value="1"/>
</dbReference>
<dbReference type="EMBL" id="JQFK01000474">
    <property type="protein sequence ID" value="KGK35626.1"/>
    <property type="molecule type" value="Genomic_DNA"/>
</dbReference>
<keyword evidence="2" id="KW-0813">Transport</keyword>
<evidence type="ECO:0000313" key="9">
    <source>
        <dbReference type="EMBL" id="KGK35626.1"/>
    </source>
</evidence>
<dbReference type="InterPro" id="IPR036259">
    <property type="entry name" value="MFS_trans_sf"/>
</dbReference>
<dbReference type="InterPro" id="IPR011701">
    <property type="entry name" value="MFS"/>
</dbReference>
<feature type="transmembrane region" description="Helical" evidence="7">
    <location>
        <begin position="168"/>
        <end position="190"/>
    </location>
</feature>
<protein>
    <recommendedName>
        <fullName evidence="8">Major facilitator superfamily (MFS) profile domain-containing protein</fullName>
    </recommendedName>
</protein>
<feature type="domain" description="Major facilitator superfamily (MFS) profile" evidence="8">
    <location>
        <begin position="75"/>
        <end position="413"/>
    </location>
</feature>
<keyword evidence="3 7" id="KW-0812">Transmembrane</keyword>